<feature type="region of interest" description="Disordered" evidence="5">
    <location>
        <begin position="110"/>
        <end position="173"/>
    </location>
</feature>
<evidence type="ECO:0000256" key="5">
    <source>
        <dbReference type="SAM" id="MobiDB-lite"/>
    </source>
</evidence>
<dbReference type="GO" id="GO:0101031">
    <property type="term" value="C:protein folding chaperone complex"/>
    <property type="evidence" value="ECO:0007669"/>
    <property type="project" value="TreeGrafter"/>
</dbReference>
<dbReference type="PANTHER" id="PTHR46423">
    <property type="entry name" value="RNA POLYMERASE II-ASSOCIATED PROTEIN 3"/>
    <property type="match status" value="1"/>
</dbReference>
<gene>
    <name evidence="7" type="ORF">CAOG_003979</name>
</gene>
<feature type="compositionally biased region" description="Low complexity" evidence="5">
    <location>
        <begin position="128"/>
        <end position="173"/>
    </location>
</feature>
<name>A0A0D2WPB3_CAPO3</name>
<dbReference type="InterPro" id="IPR051966">
    <property type="entry name" value="RPAP3"/>
</dbReference>
<organism evidence="7 8">
    <name type="scientific">Capsaspora owczarzaki (strain ATCC 30864)</name>
    <dbReference type="NCBI Taxonomy" id="595528"/>
    <lineage>
        <taxon>Eukaryota</taxon>
        <taxon>Filasterea</taxon>
        <taxon>Capsaspora</taxon>
    </lineage>
</organism>
<evidence type="ECO:0000256" key="2">
    <source>
        <dbReference type="ARBA" id="ARBA00022803"/>
    </source>
</evidence>
<dbReference type="InParanoid" id="A0A0D2WPB3"/>
<keyword evidence="8" id="KW-1185">Reference proteome</keyword>
<evidence type="ECO:0000256" key="3">
    <source>
        <dbReference type="ARBA" id="ARBA00038275"/>
    </source>
</evidence>
<comment type="similarity">
    <text evidence="3">Belongs to the RPAP3 family.</text>
</comment>
<dbReference type="SMART" id="SM00028">
    <property type="entry name" value="TPR"/>
    <property type="match status" value="2"/>
</dbReference>
<feature type="domain" description="RNA-polymerase II-associated protein 3-like C-terminal" evidence="6">
    <location>
        <begin position="230"/>
        <end position="319"/>
    </location>
</feature>
<evidence type="ECO:0000256" key="4">
    <source>
        <dbReference type="ARBA" id="ARBA00040133"/>
    </source>
</evidence>
<reference evidence="8" key="1">
    <citation type="submission" date="2011-02" db="EMBL/GenBank/DDBJ databases">
        <title>The Genome Sequence of Capsaspora owczarzaki ATCC 30864.</title>
        <authorList>
            <person name="Russ C."/>
            <person name="Cuomo C."/>
            <person name="Burger G."/>
            <person name="Gray M.W."/>
            <person name="Holland P.W.H."/>
            <person name="King N."/>
            <person name="Lang F.B.F."/>
            <person name="Roger A.J."/>
            <person name="Ruiz-Trillo I."/>
            <person name="Young S.K."/>
            <person name="Zeng Q."/>
            <person name="Gargeya S."/>
            <person name="Alvarado L."/>
            <person name="Berlin A."/>
            <person name="Chapman S.B."/>
            <person name="Chen Z."/>
            <person name="Freedman E."/>
            <person name="Gellesch M."/>
            <person name="Goldberg J."/>
            <person name="Griggs A."/>
            <person name="Gujja S."/>
            <person name="Heilman E."/>
            <person name="Heiman D."/>
            <person name="Howarth C."/>
            <person name="Mehta T."/>
            <person name="Neiman D."/>
            <person name="Pearson M."/>
            <person name="Roberts A."/>
            <person name="Saif S."/>
            <person name="Shea T."/>
            <person name="Shenoy N."/>
            <person name="Sisk P."/>
            <person name="Stolte C."/>
            <person name="Sykes S."/>
            <person name="White J."/>
            <person name="Yandava C."/>
            <person name="Haas B."/>
            <person name="Nusbaum C."/>
            <person name="Birren B."/>
        </authorList>
    </citation>
    <scope>NUCLEOTIDE SEQUENCE</scope>
    <source>
        <strain evidence="8">ATCC 30864</strain>
    </source>
</reference>
<dbReference type="OMA" id="CVHMNTG"/>
<dbReference type="STRING" id="595528.A0A0D2WPB3"/>
<dbReference type="Gene3D" id="1.25.40.10">
    <property type="entry name" value="Tetratricopeptide repeat domain"/>
    <property type="match status" value="1"/>
</dbReference>
<dbReference type="EMBL" id="KE346365">
    <property type="protein sequence ID" value="KJE93150.1"/>
    <property type="molecule type" value="Genomic_DNA"/>
</dbReference>
<dbReference type="SUPFAM" id="SSF48452">
    <property type="entry name" value="TPR-like"/>
    <property type="match status" value="1"/>
</dbReference>
<dbReference type="InterPro" id="IPR019734">
    <property type="entry name" value="TPR_rpt"/>
</dbReference>
<dbReference type="Proteomes" id="UP000008743">
    <property type="component" value="Unassembled WGS sequence"/>
</dbReference>
<dbReference type="PhylomeDB" id="A0A0D2WPB3"/>
<evidence type="ECO:0000256" key="1">
    <source>
        <dbReference type="ARBA" id="ARBA00022737"/>
    </source>
</evidence>
<proteinExistence type="inferred from homology"/>
<dbReference type="AlphaFoldDB" id="A0A0D2WPB3"/>
<dbReference type="OrthoDB" id="629492at2759"/>
<dbReference type="eggNOG" id="KOG4648">
    <property type="taxonomic scope" value="Eukaryota"/>
</dbReference>
<dbReference type="Pfam" id="PF13877">
    <property type="entry name" value="RPAP3_C"/>
    <property type="match status" value="1"/>
</dbReference>
<keyword evidence="1" id="KW-0677">Repeat</keyword>
<keyword evidence="2" id="KW-0802">TPR repeat</keyword>
<protein>
    <recommendedName>
        <fullName evidence="4">RNA polymerase II-associated protein 3</fullName>
    </recommendedName>
</protein>
<dbReference type="InterPro" id="IPR025986">
    <property type="entry name" value="RPAP3-like_C"/>
</dbReference>
<evidence type="ECO:0000313" key="7">
    <source>
        <dbReference type="EMBL" id="KJE93150.1"/>
    </source>
</evidence>
<evidence type="ECO:0000259" key="6">
    <source>
        <dbReference type="Pfam" id="PF13877"/>
    </source>
</evidence>
<evidence type="ECO:0000313" key="8">
    <source>
        <dbReference type="Proteomes" id="UP000008743"/>
    </source>
</evidence>
<dbReference type="InterPro" id="IPR011990">
    <property type="entry name" value="TPR-like_helical_dom_sf"/>
</dbReference>
<dbReference type="PANTHER" id="PTHR46423:SF1">
    <property type="entry name" value="RNA POLYMERASE II-ASSOCIATED PROTEIN 3"/>
    <property type="match status" value="1"/>
</dbReference>
<dbReference type="Pfam" id="PF13181">
    <property type="entry name" value="TPR_8"/>
    <property type="match status" value="1"/>
</dbReference>
<sequence length="357" mass="38213">MGPSGNECFNKSDFAGALEWYDRGLGLAPTTAVLHANRAMVLLKLERFKDAEAACTSCLGCDPAYIKAFSRRATARQALGLSELAKQDLEQVLKLEPTNKSAKEELRKLTTGAAKSASSVKSQEKKVSTSTPAPASAPTASASSSSSSSSSSSKATPSATTATSTVAAPSSTKPVGISLEKASPVAKDAYAGISAADKAKLAPPPSIDVLVHKALTILNTSTTPTPLSVPTNSYEFERQWKELNLKDDAAVGTFLKQIPIPSYSTILANVLTGDILPFVFRMFREHFVTDARQLCQAVVALAFVKRFDVAFMFLEDADRSVIHNLLQVLVEKHADQIAQLPAGQWKQACARYEFKLL</sequence>
<accession>A0A0D2WPB3</accession>